<dbReference type="Gene3D" id="3.90.230.10">
    <property type="entry name" value="Creatinase/methionine aminopeptidase superfamily"/>
    <property type="match status" value="1"/>
</dbReference>
<protein>
    <submittedName>
        <fullName evidence="7">Xaa-Pro aminopeptidase</fullName>
        <ecNumber evidence="7">3.4.11.9</ecNumber>
    </submittedName>
</protein>
<dbReference type="SUPFAM" id="SSF53092">
    <property type="entry name" value="Creatinase/prolidase N-terminal domain"/>
    <property type="match status" value="1"/>
</dbReference>
<evidence type="ECO:0000256" key="4">
    <source>
        <dbReference type="ARBA" id="ARBA00023049"/>
    </source>
</evidence>
<keyword evidence="7" id="KW-0031">Aminopeptidase</keyword>
<proteinExistence type="predicted"/>
<gene>
    <name evidence="7" type="ORF">HDF10_001926</name>
</gene>
<dbReference type="EC" id="3.4.11.9" evidence="7"/>
<dbReference type="InterPro" id="IPR000994">
    <property type="entry name" value="Pept_M24"/>
</dbReference>
<dbReference type="GO" id="GO:0004177">
    <property type="term" value="F:aminopeptidase activity"/>
    <property type="evidence" value="ECO:0007669"/>
    <property type="project" value="UniProtKB-KW"/>
</dbReference>
<evidence type="ECO:0000256" key="3">
    <source>
        <dbReference type="ARBA" id="ARBA00022801"/>
    </source>
</evidence>
<dbReference type="SUPFAM" id="SSF55920">
    <property type="entry name" value="Creatinase/aminopeptidase"/>
    <property type="match status" value="1"/>
</dbReference>
<organism evidence="7 8">
    <name type="scientific">Tunturiibacter lichenicola</name>
    <dbReference type="NCBI Taxonomy" id="2051959"/>
    <lineage>
        <taxon>Bacteria</taxon>
        <taxon>Pseudomonadati</taxon>
        <taxon>Acidobacteriota</taxon>
        <taxon>Terriglobia</taxon>
        <taxon>Terriglobales</taxon>
        <taxon>Acidobacteriaceae</taxon>
        <taxon>Tunturiibacter</taxon>
    </lineage>
</organism>
<evidence type="ECO:0000256" key="2">
    <source>
        <dbReference type="ARBA" id="ARBA00022723"/>
    </source>
</evidence>
<sequence>MNFSLRKKRAAAAAKAAGVDGMLIAHLPDVRYLCGFTGSNAVLALVGGRSVLFTDGRYTVQARAEAPGTKVVIAKKPAVVAACEWLEATEVRRCGFDAAHTTVAALETMRKALSAKVRRGMFVAAGPVVARMREVKDADEVKLIRTAALVGCDLFEGMLTYLEAGLTEVEVAATLEYAARLAGAEGMSFDTIVASGERSALPHGRATGARLPKQGFVTLDFGVILDGYCSDMTRTVHIGKALRDERDVYDSVLEAQEAAVAAVAPGVTAGEVDEAARSVLRRVKLDKYFSHSTGHGVGLEIHEGPRLAARQTQVLEQGMVITIEPGVYMPGRFGLRIEDMVLVTANGGEVLTPSVKAWIEL</sequence>
<dbReference type="PANTHER" id="PTHR46112:SF3">
    <property type="entry name" value="AMINOPEPTIDASE YPDF"/>
    <property type="match status" value="1"/>
</dbReference>
<dbReference type="GO" id="GO:0006508">
    <property type="term" value="P:proteolysis"/>
    <property type="evidence" value="ECO:0007669"/>
    <property type="project" value="UniProtKB-KW"/>
</dbReference>
<dbReference type="InterPro" id="IPR000587">
    <property type="entry name" value="Creatinase_N"/>
</dbReference>
<dbReference type="AlphaFoldDB" id="A0A7W8J9R4"/>
<dbReference type="InterPro" id="IPR036005">
    <property type="entry name" value="Creatinase/aminopeptidase-like"/>
</dbReference>
<keyword evidence="4" id="KW-0482">Metalloprotease</keyword>
<comment type="caution">
    <text evidence="7">The sequence shown here is derived from an EMBL/GenBank/DDBJ whole genome shotgun (WGS) entry which is preliminary data.</text>
</comment>
<dbReference type="Gene3D" id="3.40.350.10">
    <property type="entry name" value="Creatinase/prolidase N-terminal domain"/>
    <property type="match status" value="1"/>
</dbReference>
<reference evidence="7 8" key="1">
    <citation type="submission" date="2020-08" db="EMBL/GenBank/DDBJ databases">
        <title>Genomic Encyclopedia of Type Strains, Phase IV (KMG-V): Genome sequencing to study the core and pangenomes of soil and plant-associated prokaryotes.</title>
        <authorList>
            <person name="Whitman W."/>
        </authorList>
    </citation>
    <scope>NUCLEOTIDE SEQUENCE [LARGE SCALE GENOMIC DNA]</scope>
    <source>
        <strain evidence="7 8">M8US30</strain>
    </source>
</reference>
<dbReference type="PROSITE" id="PS00491">
    <property type="entry name" value="PROLINE_PEPTIDASE"/>
    <property type="match status" value="1"/>
</dbReference>
<feature type="domain" description="Peptidase M24" evidence="5">
    <location>
        <begin position="143"/>
        <end position="345"/>
    </location>
</feature>
<dbReference type="GO" id="GO:0046872">
    <property type="term" value="F:metal ion binding"/>
    <property type="evidence" value="ECO:0007669"/>
    <property type="project" value="UniProtKB-KW"/>
</dbReference>
<dbReference type="InterPro" id="IPR001131">
    <property type="entry name" value="Peptidase_M24B_aminopep-P_CS"/>
</dbReference>
<keyword evidence="2" id="KW-0479">Metal-binding</keyword>
<evidence type="ECO:0000313" key="8">
    <source>
        <dbReference type="Proteomes" id="UP000569092"/>
    </source>
</evidence>
<dbReference type="Proteomes" id="UP000569092">
    <property type="component" value="Unassembled WGS sequence"/>
</dbReference>
<dbReference type="Pfam" id="PF00557">
    <property type="entry name" value="Peptidase_M24"/>
    <property type="match status" value="1"/>
</dbReference>
<dbReference type="InterPro" id="IPR001714">
    <property type="entry name" value="Pept_M24_MAP"/>
</dbReference>
<dbReference type="Pfam" id="PF01321">
    <property type="entry name" value="Creatinase_N"/>
    <property type="match status" value="1"/>
</dbReference>
<feature type="domain" description="Creatinase N-terminal" evidence="6">
    <location>
        <begin position="6"/>
        <end position="135"/>
    </location>
</feature>
<dbReference type="EMBL" id="JACHDZ010000003">
    <property type="protein sequence ID" value="MBB5343947.1"/>
    <property type="molecule type" value="Genomic_DNA"/>
</dbReference>
<dbReference type="PRINTS" id="PR00599">
    <property type="entry name" value="MAPEPTIDASE"/>
</dbReference>
<dbReference type="InterPro" id="IPR029149">
    <property type="entry name" value="Creatin/AminoP/Spt16_N"/>
</dbReference>
<evidence type="ECO:0000256" key="1">
    <source>
        <dbReference type="ARBA" id="ARBA00022670"/>
    </source>
</evidence>
<keyword evidence="3 7" id="KW-0378">Hydrolase</keyword>
<evidence type="ECO:0000259" key="6">
    <source>
        <dbReference type="Pfam" id="PF01321"/>
    </source>
</evidence>
<evidence type="ECO:0000259" key="5">
    <source>
        <dbReference type="Pfam" id="PF00557"/>
    </source>
</evidence>
<dbReference type="GO" id="GO:0008235">
    <property type="term" value="F:metalloexopeptidase activity"/>
    <property type="evidence" value="ECO:0007669"/>
    <property type="project" value="UniProtKB-ARBA"/>
</dbReference>
<keyword evidence="1" id="KW-0645">Protease</keyword>
<evidence type="ECO:0000313" key="7">
    <source>
        <dbReference type="EMBL" id="MBB5343947.1"/>
    </source>
</evidence>
<accession>A0A7W8J9R4</accession>
<dbReference type="PANTHER" id="PTHR46112">
    <property type="entry name" value="AMINOPEPTIDASE"/>
    <property type="match status" value="1"/>
</dbReference>
<dbReference type="CDD" id="cd01092">
    <property type="entry name" value="APP-like"/>
    <property type="match status" value="1"/>
</dbReference>
<dbReference type="InterPro" id="IPR050659">
    <property type="entry name" value="Peptidase_M24B"/>
</dbReference>
<name>A0A7W8J9R4_9BACT</name>